<dbReference type="EMBL" id="CP028103">
    <property type="protein sequence ID" value="AVQ31768.1"/>
    <property type="molecule type" value="Genomic_DNA"/>
</dbReference>
<protein>
    <submittedName>
        <fullName evidence="1">Uncharacterized protein</fullName>
    </submittedName>
</protein>
<dbReference type="Proteomes" id="UP000241238">
    <property type="component" value="Chromosome"/>
</dbReference>
<evidence type="ECO:0000313" key="1">
    <source>
        <dbReference type="EMBL" id="AVQ31768.1"/>
    </source>
</evidence>
<gene>
    <name evidence="1" type="ORF">C4N18_11290</name>
</gene>
<organism evidence="1 2">
    <name type="scientific">Fusobacterium varium ATCC 27725</name>
    <dbReference type="NCBI Taxonomy" id="469618"/>
    <lineage>
        <taxon>Bacteria</taxon>
        <taxon>Fusobacteriati</taxon>
        <taxon>Fusobacteriota</taxon>
        <taxon>Fusobacteriia</taxon>
        <taxon>Fusobacteriales</taxon>
        <taxon>Fusobacteriaceae</taxon>
        <taxon>Fusobacterium</taxon>
    </lineage>
</organism>
<proteinExistence type="predicted"/>
<name>A0ABN5JHU3_FUSVA</name>
<dbReference type="GeneID" id="77468577"/>
<keyword evidence="2" id="KW-1185">Reference proteome</keyword>
<evidence type="ECO:0000313" key="2">
    <source>
        <dbReference type="Proteomes" id="UP000241238"/>
    </source>
</evidence>
<accession>A0ABN5JHU3</accession>
<sequence length="207" mass="24082">MIKFNNMEKYVREDKEITIRFKNYKIKEPTVIEWLKINTFDFSMLDKKFRDTADKLIKIMIPNLNIDNLTNQEIWIALSGCLEVLLNKREGAGEEKTASSNDEVYISFDYILAKYCRYMNTSLKEALSTNVFVFFNALEGIEAVIAEESLRNAEIYDNHIHLKSKDGNEKYRKTLDKYRSTFQNKGVKIIQGMDFSGLQKLKAMLGG</sequence>
<dbReference type="RefSeq" id="WP_005948117.1">
    <property type="nucleotide sequence ID" value="NZ_CP028103.1"/>
</dbReference>
<reference evidence="2" key="1">
    <citation type="journal article" date="2018" name="MSphere">
        <title>Fusobacterium Genomics Using MinION and Illumina Sequencing Enables Genome Completion and Correction.</title>
        <authorList>
            <person name="Todd S.M."/>
            <person name="Settlage R.E."/>
            <person name="Lahmers K.K."/>
            <person name="Slade D.J."/>
        </authorList>
    </citation>
    <scope>NUCLEOTIDE SEQUENCE [LARGE SCALE GENOMIC DNA]</scope>
    <source>
        <strain evidence="2">ATCC 27725</strain>
    </source>
</reference>